<feature type="non-terminal residue" evidence="1">
    <location>
        <position position="86"/>
    </location>
</feature>
<organism evidence="1 2">
    <name type="scientific">Spiromyces aspiralis</name>
    <dbReference type="NCBI Taxonomy" id="68401"/>
    <lineage>
        <taxon>Eukaryota</taxon>
        <taxon>Fungi</taxon>
        <taxon>Fungi incertae sedis</taxon>
        <taxon>Zoopagomycota</taxon>
        <taxon>Kickxellomycotina</taxon>
        <taxon>Kickxellomycetes</taxon>
        <taxon>Kickxellales</taxon>
        <taxon>Kickxellaceae</taxon>
        <taxon>Spiromyces</taxon>
    </lineage>
</organism>
<protein>
    <submittedName>
        <fullName evidence="1">Uncharacterized protein</fullName>
    </submittedName>
</protein>
<dbReference type="Proteomes" id="UP001145114">
    <property type="component" value="Unassembled WGS sequence"/>
</dbReference>
<dbReference type="EMBL" id="JAMZIH010008888">
    <property type="protein sequence ID" value="KAJ1671164.1"/>
    <property type="molecule type" value="Genomic_DNA"/>
</dbReference>
<evidence type="ECO:0000313" key="2">
    <source>
        <dbReference type="Proteomes" id="UP001145114"/>
    </source>
</evidence>
<accession>A0ACC1H7A2</accession>
<comment type="caution">
    <text evidence="1">The sequence shown here is derived from an EMBL/GenBank/DDBJ whole genome shotgun (WGS) entry which is preliminary data.</text>
</comment>
<reference evidence="1" key="1">
    <citation type="submission" date="2022-06" db="EMBL/GenBank/DDBJ databases">
        <title>Phylogenomic reconstructions and comparative analyses of Kickxellomycotina fungi.</title>
        <authorList>
            <person name="Reynolds N.K."/>
            <person name="Stajich J.E."/>
            <person name="Barry K."/>
            <person name="Grigoriev I.V."/>
            <person name="Crous P."/>
            <person name="Smith M.E."/>
        </authorList>
    </citation>
    <scope>NUCLEOTIDE SEQUENCE</scope>
    <source>
        <strain evidence="1">RSA 2271</strain>
    </source>
</reference>
<proteinExistence type="predicted"/>
<gene>
    <name evidence="1" type="ORF">EV182_007791</name>
</gene>
<sequence>MIPKITFMAQMIPFTPRQLDHLDCTLHKLLWDHSHPWLPAQTTSLPMADRGLCFPLAKLIITAAQAKFTHQFLSLMALSHSDNQGN</sequence>
<evidence type="ECO:0000313" key="1">
    <source>
        <dbReference type="EMBL" id="KAJ1671164.1"/>
    </source>
</evidence>
<name>A0ACC1H7A2_9FUNG</name>
<keyword evidence="2" id="KW-1185">Reference proteome</keyword>